<evidence type="ECO:0000313" key="2">
    <source>
        <dbReference type="EMBL" id="WTS17915.1"/>
    </source>
</evidence>
<organism evidence="2">
    <name type="scientific">Streptomyces sp. NBC_00119</name>
    <dbReference type="NCBI Taxonomy" id="2975659"/>
    <lineage>
        <taxon>Bacteria</taxon>
        <taxon>Bacillati</taxon>
        <taxon>Actinomycetota</taxon>
        <taxon>Actinomycetes</taxon>
        <taxon>Kitasatosporales</taxon>
        <taxon>Streptomycetaceae</taxon>
        <taxon>Streptomyces</taxon>
    </lineage>
</organism>
<proteinExistence type="predicted"/>
<evidence type="ECO:0000256" key="1">
    <source>
        <dbReference type="SAM" id="Phobius"/>
    </source>
</evidence>
<evidence type="ECO:0008006" key="3">
    <source>
        <dbReference type="Google" id="ProtNLM"/>
    </source>
</evidence>
<gene>
    <name evidence="2" type="ORF">OHU69_46995</name>
</gene>
<keyword evidence="1" id="KW-0472">Membrane</keyword>
<accession>A0AAU1UL02</accession>
<name>A0AAU1UL02_9ACTN</name>
<dbReference type="EMBL" id="CP108195">
    <property type="protein sequence ID" value="WTS17915.1"/>
    <property type="molecule type" value="Genomic_DNA"/>
</dbReference>
<feature type="transmembrane region" description="Helical" evidence="1">
    <location>
        <begin position="171"/>
        <end position="192"/>
    </location>
</feature>
<keyword evidence="1" id="KW-0812">Transmembrane</keyword>
<feature type="transmembrane region" description="Helical" evidence="1">
    <location>
        <begin position="80"/>
        <end position="101"/>
    </location>
</feature>
<reference evidence="2" key="1">
    <citation type="submission" date="2022-10" db="EMBL/GenBank/DDBJ databases">
        <title>The complete genomes of actinobacterial strains from the NBC collection.</title>
        <authorList>
            <person name="Joergensen T.S."/>
            <person name="Alvarez Arevalo M."/>
            <person name="Sterndorff E.B."/>
            <person name="Faurdal D."/>
            <person name="Vuksanovic O."/>
            <person name="Mourched A.-S."/>
            <person name="Charusanti P."/>
            <person name="Shaw S."/>
            <person name="Blin K."/>
            <person name="Weber T."/>
        </authorList>
    </citation>
    <scope>NUCLEOTIDE SEQUENCE</scope>
    <source>
        <strain evidence="2">NBC_00119</strain>
    </source>
</reference>
<dbReference type="AlphaFoldDB" id="A0AAU1UL02"/>
<sequence length="332" mass="34915">MLSDVQVRSRPRPTQEGSRPAALCRWRLATFALAITLAQLLFVAPGWHFARDESVYASYVAPHIRSAYFSAPRVHGVPVLIAPLTILTSSMLALRVVYLAVLSGTGIFRRPVGVAVAASHAGARADRNTLRRPVGDPALQAAGHTEPLDLSALSAVGCFLRAAGNRSNRRALIGLCLALAAAALFRPTDALWLSLPMAAAGLCARRWRRPALLTALFAGLALGGAQWVVEAYCPTAAWSHGRTAPAASRAASAGKSRPATNCAQWQAAPTLPPVHGALETPHERDLGAGIQAAATFGPLMRFTWGTVFAAPGSRRADESGARRLGAPGCDTT</sequence>
<protein>
    <recommendedName>
        <fullName evidence="3">Glycosyltransferase RgtA/B/C/D-like domain-containing protein</fullName>
    </recommendedName>
</protein>
<feature type="transmembrane region" description="Helical" evidence="1">
    <location>
        <begin position="28"/>
        <end position="50"/>
    </location>
</feature>
<keyword evidence="1" id="KW-1133">Transmembrane helix</keyword>